<feature type="domain" description="Small ribosomal subunit protein mS35 mitochondrial conserved" evidence="1">
    <location>
        <begin position="201"/>
        <end position="321"/>
    </location>
</feature>
<dbReference type="InterPro" id="IPR019349">
    <property type="entry name" value="Ribosomal_mS35_mit"/>
</dbReference>
<dbReference type="AlphaFoldDB" id="A0A420IRE3"/>
<evidence type="ECO:0000313" key="2">
    <source>
        <dbReference type="EMBL" id="RKF77065.1"/>
    </source>
</evidence>
<dbReference type="PANTHER" id="PTHR13490:SF0">
    <property type="entry name" value="SMALL RIBOSOMAL SUBUNIT PROTEIN MS35"/>
    <property type="match status" value="1"/>
</dbReference>
<dbReference type="GO" id="GO:0005763">
    <property type="term" value="C:mitochondrial small ribosomal subunit"/>
    <property type="evidence" value="ECO:0007669"/>
    <property type="project" value="TreeGrafter"/>
</dbReference>
<evidence type="ECO:0000313" key="3">
    <source>
        <dbReference type="Proteomes" id="UP000285326"/>
    </source>
</evidence>
<proteinExistence type="predicted"/>
<dbReference type="InterPro" id="IPR039848">
    <property type="entry name" value="Ribosomal_mS35_mt"/>
</dbReference>
<sequence>MAVALRNYCYKVAGFRLRFIAKRHVLGRVSEFSTTITSHKDPKLDDIFPDLRRSSRLSAEEYAKIETYVKKDLADIETEEVSEGDEDGEEDEFTQMFLNEEDSPNTYDPTGEEVTNKFWENVFNSSYNMKKLDAPEKPKRLKQTFMNMGETEPWEQEGMLPDEEDDLTSLGHGELELHRELRHYARLAAWEMPLLYNLRKPFNPPTTDTPLRFRYTTYMGEQHPAENKVVLEFSPSDIPDLTDSQRLKLRKIAGVRWNPERDVVKMSCESYGTQAQNKRYLGDVFASLLREAKDTTDTMEDIPISTKHHTFKKAPQFPREWIINESRQKELEKHRRKLLKKDKDLETEGLIVDGVSYVQKMLEDIDNAAKMIVPEVTPAGGKGQGKNTASGNVGYGKIIAVKR</sequence>
<gene>
    <name evidence="2" type="ORF">GcM1_222028</name>
</gene>
<dbReference type="GO" id="GO:0003735">
    <property type="term" value="F:structural constituent of ribosome"/>
    <property type="evidence" value="ECO:0007669"/>
    <property type="project" value="InterPro"/>
</dbReference>
<accession>A0A420IRE3</accession>
<organism evidence="2 3">
    <name type="scientific">Golovinomyces cichoracearum</name>
    <dbReference type="NCBI Taxonomy" id="62708"/>
    <lineage>
        <taxon>Eukaryota</taxon>
        <taxon>Fungi</taxon>
        <taxon>Dikarya</taxon>
        <taxon>Ascomycota</taxon>
        <taxon>Pezizomycotina</taxon>
        <taxon>Leotiomycetes</taxon>
        <taxon>Erysiphales</taxon>
        <taxon>Erysiphaceae</taxon>
        <taxon>Golovinomyces</taxon>
    </lineage>
</organism>
<dbReference type="GO" id="GO:0032543">
    <property type="term" value="P:mitochondrial translation"/>
    <property type="evidence" value="ECO:0007669"/>
    <property type="project" value="InterPro"/>
</dbReference>
<dbReference type="PANTHER" id="PTHR13490">
    <property type="entry name" value="MITOCHONDRIAL 28S RIBOSOMAL PROTEIN S28"/>
    <property type="match status" value="1"/>
</dbReference>
<dbReference type="EMBL" id="MCBS01022262">
    <property type="protein sequence ID" value="RKF77065.1"/>
    <property type="molecule type" value="Genomic_DNA"/>
</dbReference>
<reference evidence="2 3" key="1">
    <citation type="journal article" date="2018" name="BMC Genomics">
        <title>Comparative genome analyses reveal sequence features reflecting distinct modes of host-adaptation between dicot and monocot powdery mildew.</title>
        <authorList>
            <person name="Wu Y."/>
            <person name="Ma X."/>
            <person name="Pan Z."/>
            <person name="Kale S.D."/>
            <person name="Song Y."/>
            <person name="King H."/>
            <person name="Zhang Q."/>
            <person name="Presley C."/>
            <person name="Deng X."/>
            <person name="Wei C.I."/>
            <person name="Xiao S."/>
        </authorList>
    </citation>
    <scope>NUCLEOTIDE SEQUENCE [LARGE SCALE GENOMIC DNA]</scope>
    <source>
        <strain evidence="2">UMSG1</strain>
    </source>
</reference>
<evidence type="ECO:0000259" key="1">
    <source>
        <dbReference type="Pfam" id="PF10213"/>
    </source>
</evidence>
<name>A0A420IRE3_9PEZI</name>
<dbReference type="Proteomes" id="UP000285326">
    <property type="component" value="Unassembled WGS sequence"/>
</dbReference>
<comment type="caution">
    <text evidence="2">The sequence shown here is derived from an EMBL/GenBank/DDBJ whole genome shotgun (WGS) entry which is preliminary data.</text>
</comment>
<protein>
    <submittedName>
        <fullName evidence="2">Putative 37s ribosomal protein</fullName>
    </submittedName>
</protein>
<keyword evidence="2" id="KW-0689">Ribosomal protein</keyword>
<keyword evidence="2" id="KW-0687">Ribonucleoprotein</keyword>
<dbReference type="Pfam" id="PF10213">
    <property type="entry name" value="MRP-S28"/>
    <property type="match status" value="1"/>
</dbReference>